<dbReference type="Gene3D" id="3.90.1030.10">
    <property type="entry name" value="Ribosomal protein L17"/>
    <property type="match status" value="1"/>
</dbReference>
<evidence type="ECO:0000256" key="6">
    <source>
        <dbReference type="SAM" id="MobiDB-lite"/>
    </source>
</evidence>
<evidence type="ECO:0000256" key="1">
    <source>
        <dbReference type="ARBA" id="ARBA00008777"/>
    </source>
</evidence>
<dbReference type="PROSITE" id="PS01167">
    <property type="entry name" value="RIBOSOMAL_L17"/>
    <property type="match status" value="1"/>
</dbReference>
<gene>
    <name evidence="4" type="primary">rplQ</name>
    <name evidence="7" type="ORF">CLAC_02140</name>
</gene>
<dbReference type="Proteomes" id="UP000058446">
    <property type="component" value="Chromosome"/>
</dbReference>
<dbReference type="PATRIC" id="fig|1408189.4.peg.426"/>
<dbReference type="InterPro" id="IPR036373">
    <property type="entry name" value="Ribosomal_bL17_sf"/>
</dbReference>
<reference evidence="7 8" key="1">
    <citation type="submission" date="2013-10" db="EMBL/GenBank/DDBJ databases">
        <title>Complete genome sequence of Corynebacterium lactis DSM 45799(T), isolated from raw cow milk.</title>
        <authorList>
            <person name="Ruckert C."/>
            <person name="Albersmeier A."/>
            <person name="Lipski A."/>
            <person name="Kalinowski J."/>
        </authorList>
    </citation>
    <scope>NUCLEOTIDE SEQUENCE [LARGE SCALE GENOMIC DNA]</scope>
    <source>
        <strain evidence="7 8">RW2-5</strain>
    </source>
</reference>
<dbReference type="STRING" id="1408189.CLAC_02140"/>
<dbReference type="SUPFAM" id="SSF64263">
    <property type="entry name" value="Prokaryotic ribosomal protein L17"/>
    <property type="match status" value="1"/>
</dbReference>
<accession>A0A0K2GY62</accession>
<name>A0A0K2GY62_9CORY</name>
<evidence type="ECO:0000256" key="3">
    <source>
        <dbReference type="ARBA" id="ARBA00023274"/>
    </source>
</evidence>
<dbReference type="Pfam" id="PF01196">
    <property type="entry name" value="Ribosomal_L17"/>
    <property type="match status" value="1"/>
</dbReference>
<comment type="subunit">
    <text evidence="4">Part of the 50S ribosomal subunit. Contacts protein L32.</text>
</comment>
<comment type="similarity">
    <text evidence="1 4 5">Belongs to the bacterial ribosomal protein bL17 family.</text>
</comment>
<dbReference type="FunFam" id="3.90.1030.10:FF:000001">
    <property type="entry name" value="50S ribosomal protein L17"/>
    <property type="match status" value="1"/>
</dbReference>
<evidence type="ECO:0000256" key="2">
    <source>
        <dbReference type="ARBA" id="ARBA00022980"/>
    </source>
</evidence>
<feature type="compositionally biased region" description="Acidic residues" evidence="6">
    <location>
        <begin position="140"/>
        <end position="155"/>
    </location>
</feature>
<keyword evidence="2 4" id="KW-0689">Ribosomal protein</keyword>
<dbReference type="HAMAP" id="MF_01368">
    <property type="entry name" value="Ribosomal_bL17"/>
    <property type="match status" value="1"/>
</dbReference>
<sequence>MPTPKQGARLGGSASHQKKILANLAKQLIEHGKIKTTDTKAKLLRPYVEKLITKAKSGSLADRRNAAKLLNDNYAVKKLFDEIGPQFADREGGYTRIIKLGNRKGDNAPISLIALVEEETATAEATRATRAAASKKADEAQLEEQELEEADDEGMVDQTADKDDEK</sequence>
<dbReference type="KEGG" id="clw:CLAC_02140"/>
<keyword evidence="8" id="KW-1185">Reference proteome</keyword>
<evidence type="ECO:0000313" key="8">
    <source>
        <dbReference type="Proteomes" id="UP000058446"/>
    </source>
</evidence>
<dbReference type="RefSeq" id="WP_053411489.1">
    <property type="nucleotide sequence ID" value="NZ_CP006841.1"/>
</dbReference>
<dbReference type="InterPro" id="IPR047859">
    <property type="entry name" value="Ribosomal_bL17_CS"/>
</dbReference>
<dbReference type="PANTHER" id="PTHR14413:SF16">
    <property type="entry name" value="LARGE RIBOSOMAL SUBUNIT PROTEIN BL17M"/>
    <property type="match status" value="1"/>
</dbReference>
<dbReference type="GO" id="GO:0003735">
    <property type="term" value="F:structural constituent of ribosome"/>
    <property type="evidence" value="ECO:0007669"/>
    <property type="project" value="InterPro"/>
</dbReference>
<dbReference type="OrthoDB" id="9809073at2"/>
<dbReference type="GO" id="GO:0006412">
    <property type="term" value="P:translation"/>
    <property type="evidence" value="ECO:0007669"/>
    <property type="project" value="UniProtKB-UniRule"/>
</dbReference>
<feature type="region of interest" description="Disordered" evidence="6">
    <location>
        <begin position="127"/>
        <end position="166"/>
    </location>
</feature>
<protein>
    <recommendedName>
        <fullName evidence="4">Large ribosomal subunit protein bL17</fullName>
    </recommendedName>
</protein>
<organism evidence="7 8">
    <name type="scientific">Corynebacterium lactis RW2-5</name>
    <dbReference type="NCBI Taxonomy" id="1408189"/>
    <lineage>
        <taxon>Bacteria</taxon>
        <taxon>Bacillati</taxon>
        <taxon>Actinomycetota</taxon>
        <taxon>Actinomycetes</taxon>
        <taxon>Mycobacteriales</taxon>
        <taxon>Corynebacteriaceae</taxon>
        <taxon>Corynebacterium</taxon>
    </lineage>
</organism>
<evidence type="ECO:0000256" key="5">
    <source>
        <dbReference type="RuleBase" id="RU000660"/>
    </source>
</evidence>
<evidence type="ECO:0000313" key="7">
    <source>
        <dbReference type="EMBL" id="ALA66727.1"/>
    </source>
</evidence>
<dbReference type="GO" id="GO:0022625">
    <property type="term" value="C:cytosolic large ribosomal subunit"/>
    <property type="evidence" value="ECO:0007669"/>
    <property type="project" value="TreeGrafter"/>
</dbReference>
<keyword evidence="3 4" id="KW-0687">Ribonucleoprotein</keyword>
<dbReference type="EMBL" id="CP006841">
    <property type="protein sequence ID" value="ALA66727.1"/>
    <property type="molecule type" value="Genomic_DNA"/>
</dbReference>
<dbReference type="AlphaFoldDB" id="A0A0K2GY62"/>
<dbReference type="NCBIfam" id="TIGR00059">
    <property type="entry name" value="L17"/>
    <property type="match status" value="1"/>
</dbReference>
<proteinExistence type="inferred from homology"/>
<dbReference type="InterPro" id="IPR000456">
    <property type="entry name" value="Ribosomal_bL17"/>
</dbReference>
<evidence type="ECO:0000256" key="4">
    <source>
        <dbReference type="HAMAP-Rule" id="MF_01368"/>
    </source>
</evidence>
<dbReference type="PANTHER" id="PTHR14413">
    <property type="entry name" value="RIBOSOMAL PROTEIN L17"/>
    <property type="match status" value="1"/>
</dbReference>